<sequence length="134" mass="14432">MFPLEWMETLAAGLIPGQTLTLWWVAAGLIPGQTLTLWWVAAGLIPGQTLPCAGLIPGQTLTLWWVAAGLIPGQTLPCVARSKLITPRARALWRRVERAPATVTRSRTQLLLGRLVSGGSPVLLSSSPVVLRFC</sequence>
<evidence type="ECO:0000313" key="2">
    <source>
        <dbReference type="EMBL" id="CAB1422765.1"/>
    </source>
</evidence>
<protein>
    <submittedName>
        <fullName evidence="2">Uncharacterized protein</fullName>
    </submittedName>
</protein>
<dbReference type="EMBL" id="CADEAL010000611">
    <property type="protein sequence ID" value="CAB1422765.1"/>
    <property type="molecule type" value="Genomic_DNA"/>
</dbReference>
<dbReference type="Proteomes" id="UP001153269">
    <property type="component" value="Unassembled WGS sequence"/>
</dbReference>
<reference evidence="2" key="1">
    <citation type="submission" date="2020-03" db="EMBL/GenBank/DDBJ databases">
        <authorList>
            <person name="Weist P."/>
        </authorList>
    </citation>
    <scope>NUCLEOTIDE SEQUENCE</scope>
</reference>
<feature type="transmembrane region" description="Helical" evidence="1">
    <location>
        <begin position="21"/>
        <end position="41"/>
    </location>
</feature>
<keyword evidence="1" id="KW-0472">Membrane</keyword>
<evidence type="ECO:0000256" key="1">
    <source>
        <dbReference type="SAM" id="Phobius"/>
    </source>
</evidence>
<keyword evidence="1" id="KW-0812">Transmembrane</keyword>
<proteinExistence type="predicted"/>
<comment type="caution">
    <text evidence="2">The sequence shown here is derived from an EMBL/GenBank/DDBJ whole genome shotgun (WGS) entry which is preliminary data.</text>
</comment>
<accession>A0A9N7U133</accession>
<evidence type="ECO:0000313" key="3">
    <source>
        <dbReference type="Proteomes" id="UP001153269"/>
    </source>
</evidence>
<organism evidence="2 3">
    <name type="scientific">Pleuronectes platessa</name>
    <name type="common">European plaice</name>
    <dbReference type="NCBI Taxonomy" id="8262"/>
    <lineage>
        <taxon>Eukaryota</taxon>
        <taxon>Metazoa</taxon>
        <taxon>Chordata</taxon>
        <taxon>Craniata</taxon>
        <taxon>Vertebrata</taxon>
        <taxon>Euteleostomi</taxon>
        <taxon>Actinopterygii</taxon>
        <taxon>Neopterygii</taxon>
        <taxon>Teleostei</taxon>
        <taxon>Neoteleostei</taxon>
        <taxon>Acanthomorphata</taxon>
        <taxon>Carangaria</taxon>
        <taxon>Pleuronectiformes</taxon>
        <taxon>Pleuronectoidei</taxon>
        <taxon>Pleuronectidae</taxon>
        <taxon>Pleuronectes</taxon>
    </lineage>
</organism>
<keyword evidence="1" id="KW-1133">Transmembrane helix</keyword>
<name>A0A9N7U133_PLEPL</name>
<keyword evidence="3" id="KW-1185">Reference proteome</keyword>
<dbReference type="AlphaFoldDB" id="A0A9N7U133"/>
<gene>
    <name evidence="2" type="ORF">PLEPLA_LOCUS10683</name>
</gene>